<name>A0A8H3VVU2_9PEZI</name>
<evidence type="ECO:0000313" key="1">
    <source>
        <dbReference type="EMBL" id="KAF0315889.1"/>
    </source>
</evidence>
<sequence>MKITKGRIEAYYRL</sequence>
<protein>
    <submittedName>
        <fullName evidence="1">Uncharacterized protein</fullName>
    </submittedName>
</protein>
<keyword evidence="2" id="KW-1185">Reference proteome</keyword>
<organism evidence="1 2">
    <name type="scientific">Colletotrichum asianum</name>
    <dbReference type="NCBI Taxonomy" id="702518"/>
    <lineage>
        <taxon>Eukaryota</taxon>
        <taxon>Fungi</taxon>
        <taxon>Dikarya</taxon>
        <taxon>Ascomycota</taxon>
        <taxon>Pezizomycotina</taxon>
        <taxon>Sordariomycetes</taxon>
        <taxon>Hypocreomycetidae</taxon>
        <taxon>Glomerellales</taxon>
        <taxon>Glomerellaceae</taxon>
        <taxon>Colletotrichum</taxon>
        <taxon>Colletotrichum gloeosporioides species complex</taxon>
    </lineage>
</organism>
<evidence type="ECO:0000313" key="2">
    <source>
        <dbReference type="Proteomes" id="UP000434172"/>
    </source>
</evidence>
<gene>
    <name evidence="1" type="ORF">GQ607_016867</name>
</gene>
<reference evidence="1 2" key="1">
    <citation type="submission" date="2019-12" db="EMBL/GenBank/DDBJ databases">
        <title>A genome sequence resource for the geographically widespread anthracnose pathogen Colletotrichum asianum.</title>
        <authorList>
            <person name="Meng Y."/>
        </authorList>
    </citation>
    <scope>NUCLEOTIDE SEQUENCE [LARGE SCALE GENOMIC DNA]</scope>
    <source>
        <strain evidence="1 2">ICMP 18580</strain>
    </source>
</reference>
<comment type="caution">
    <text evidence="1">The sequence shown here is derived from an EMBL/GenBank/DDBJ whole genome shotgun (WGS) entry which is preliminary data.</text>
</comment>
<accession>A0A8H3VVU2</accession>
<dbReference type="EMBL" id="WOWK01000181">
    <property type="protein sequence ID" value="KAF0315889.1"/>
    <property type="molecule type" value="Genomic_DNA"/>
</dbReference>
<proteinExistence type="predicted"/>
<dbReference type="Proteomes" id="UP000434172">
    <property type="component" value="Unassembled WGS sequence"/>
</dbReference>